<dbReference type="EMBL" id="CACRXK020006465">
    <property type="protein sequence ID" value="CAB4009475.1"/>
    <property type="molecule type" value="Genomic_DNA"/>
</dbReference>
<evidence type="ECO:0000313" key="2">
    <source>
        <dbReference type="EMBL" id="CAB4009475.1"/>
    </source>
</evidence>
<sequence length="307" mass="35902">MSFSCYKVLLFRNIFGKTKFPRFSVVSPRYLSFGNQVEQYAKDGAVCLRGCFSQRWVDTVKRGIQKVFDNPSKYSEKIPSDSGKGVYFNDYLQWRNIEEFQEYIRDSPAPEIATTFLQEEEVAFYHEHVFIKESFNESATPWHHDQSYYPIDGWQNCSIWMPVTPVEAKTMQFIKGSHKWGKWFAPRYFETAENYNIEKDGTERHYETVPEINEEQHEIVSWQMEPGDCLVFHMRAVHGSYTTNTSSTSRQTLVTRWLGSDATLARRPWKTSPPVKPSDITFGGLVKNSQDFPVYSRVSKRYVDGFQ</sequence>
<dbReference type="Pfam" id="PF05721">
    <property type="entry name" value="PhyH"/>
    <property type="match status" value="1"/>
</dbReference>
<keyword evidence="3" id="KW-1185">Reference proteome</keyword>
<dbReference type="Gene3D" id="2.60.120.620">
    <property type="entry name" value="q2cbj1_9rhob like domain"/>
    <property type="match status" value="1"/>
</dbReference>
<accession>A0A7D9IIA9</accession>
<comment type="caution">
    <text evidence="2">The sequence shown here is derived from an EMBL/GenBank/DDBJ whole genome shotgun (WGS) entry which is preliminary data.</text>
</comment>
<dbReference type="AlphaFoldDB" id="A0A7D9IIA9"/>
<dbReference type="Proteomes" id="UP001152795">
    <property type="component" value="Unassembled WGS sequence"/>
</dbReference>
<dbReference type="OrthoDB" id="445007at2759"/>
<dbReference type="SUPFAM" id="SSF51197">
    <property type="entry name" value="Clavaminate synthase-like"/>
    <property type="match status" value="1"/>
</dbReference>
<gene>
    <name evidence="2" type="ORF">PACLA_8A026427</name>
</gene>
<evidence type="ECO:0000256" key="1">
    <source>
        <dbReference type="ARBA" id="ARBA00001962"/>
    </source>
</evidence>
<evidence type="ECO:0000313" key="3">
    <source>
        <dbReference type="Proteomes" id="UP001152795"/>
    </source>
</evidence>
<dbReference type="PANTHER" id="PTHR20883:SF49">
    <property type="entry name" value="PHYTANOYL-COA DIOXYGENASE"/>
    <property type="match status" value="1"/>
</dbReference>
<comment type="cofactor">
    <cofactor evidence="1">
        <name>Fe cation</name>
        <dbReference type="ChEBI" id="CHEBI:24875"/>
    </cofactor>
</comment>
<dbReference type="PANTHER" id="PTHR20883">
    <property type="entry name" value="PHYTANOYL-COA DIOXYGENASE DOMAIN CONTAINING 1"/>
    <property type="match status" value="1"/>
</dbReference>
<organism evidence="2 3">
    <name type="scientific">Paramuricea clavata</name>
    <name type="common">Red gorgonian</name>
    <name type="synonym">Violescent sea-whip</name>
    <dbReference type="NCBI Taxonomy" id="317549"/>
    <lineage>
        <taxon>Eukaryota</taxon>
        <taxon>Metazoa</taxon>
        <taxon>Cnidaria</taxon>
        <taxon>Anthozoa</taxon>
        <taxon>Octocorallia</taxon>
        <taxon>Malacalcyonacea</taxon>
        <taxon>Plexauridae</taxon>
        <taxon>Paramuricea</taxon>
    </lineage>
</organism>
<name>A0A7D9IIA9_PARCT</name>
<reference evidence="2" key="1">
    <citation type="submission" date="2020-04" db="EMBL/GenBank/DDBJ databases">
        <authorList>
            <person name="Alioto T."/>
            <person name="Alioto T."/>
            <person name="Gomez Garrido J."/>
        </authorList>
    </citation>
    <scope>NUCLEOTIDE SEQUENCE</scope>
    <source>
        <strain evidence="2">A484AB</strain>
    </source>
</reference>
<proteinExistence type="predicted"/>
<protein>
    <submittedName>
        <fullName evidence="2">Uncharacterized protein</fullName>
    </submittedName>
</protein>
<dbReference type="InterPro" id="IPR008775">
    <property type="entry name" value="Phytyl_CoA_dOase-like"/>
</dbReference>